<feature type="transmembrane region" description="Helical" evidence="7">
    <location>
        <begin position="940"/>
        <end position="965"/>
    </location>
</feature>
<feature type="region of interest" description="Disordered" evidence="6">
    <location>
        <begin position="117"/>
        <end position="139"/>
    </location>
</feature>
<keyword evidence="10" id="KW-1185">Reference proteome</keyword>
<keyword evidence="5 7" id="KW-0472">Membrane</keyword>
<dbReference type="VEuPathDB" id="FungiDB:Z517_12278"/>
<dbReference type="Gene3D" id="1.20.144.10">
    <property type="entry name" value="Phosphatidic acid phosphatase type 2/haloperoxidase"/>
    <property type="match status" value="1"/>
</dbReference>
<gene>
    <name evidence="9" type="ORF">Z517_12278</name>
</gene>
<protein>
    <recommendedName>
        <fullName evidence="8">Phosphatidic acid phosphatase type 2/haloperoxidase domain-containing protein</fullName>
    </recommendedName>
</protein>
<reference evidence="9 10" key="1">
    <citation type="submission" date="2015-01" db="EMBL/GenBank/DDBJ databases">
        <title>The Genome Sequence of Fonsecaea pedrosoi CBS 271.37.</title>
        <authorList>
            <consortium name="The Broad Institute Genomics Platform"/>
            <person name="Cuomo C."/>
            <person name="de Hoog S."/>
            <person name="Gorbushina A."/>
            <person name="Stielow B."/>
            <person name="Teixiera M."/>
            <person name="Abouelleil A."/>
            <person name="Chapman S.B."/>
            <person name="Priest M."/>
            <person name="Young S.K."/>
            <person name="Wortman J."/>
            <person name="Nusbaum C."/>
            <person name="Birren B."/>
        </authorList>
    </citation>
    <scope>NUCLEOTIDE SEQUENCE [LARGE SCALE GENOMIC DNA]</scope>
    <source>
        <strain evidence="9 10">CBS 271.37</strain>
    </source>
</reference>
<evidence type="ECO:0000256" key="7">
    <source>
        <dbReference type="SAM" id="Phobius"/>
    </source>
</evidence>
<evidence type="ECO:0000313" key="10">
    <source>
        <dbReference type="Proteomes" id="UP000053029"/>
    </source>
</evidence>
<dbReference type="GeneID" id="25311768"/>
<evidence type="ECO:0000256" key="2">
    <source>
        <dbReference type="ARBA" id="ARBA00008816"/>
    </source>
</evidence>
<dbReference type="OrthoDB" id="438641at2759"/>
<evidence type="ECO:0000256" key="1">
    <source>
        <dbReference type="ARBA" id="ARBA00004141"/>
    </source>
</evidence>
<dbReference type="InterPro" id="IPR036938">
    <property type="entry name" value="PAP2/HPO_sf"/>
</dbReference>
<evidence type="ECO:0000256" key="6">
    <source>
        <dbReference type="SAM" id="MobiDB-lite"/>
    </source>
</evidence>
<dbReference type="Proteomes" id="UP000053029">
    <property type="component" value="Unassembled WGS sequence"/>
</dbReference>
<feature type="region of interest" description="Disordered" evidence="6">
    <location>
        <begin position="596"/>
        <end position="617"/>
    </location>
</feature>
<dbReference type="PANTHER" id="PTHR10165">
    <property type="entry name" value="LIPID PHOSPHATE PHOSPHATASE"/>
    <property type="match status" value="1"/>
</dbReference>
<dbReference type="CDD" id="cd03390">
    <property type="entry name" value="PAP2_containing_1_like"/>
    <property type="match status" value="1"/>
</dbReference>
<dbReference type="HOGENOM" id="CLU_306287_0_0_1"/>
<dbReference type="GO" id="GO:0016020">
    <property type="term" value="C:membrane"/>
    <property type="evidence" value="ECO:0007669"/>
    <property type="project" value="UniProtKB-SubCell"/>
</dbReference>
<feature type="transmembrane region" description="Helical" evidence="7">
    <location>
        <begin position="910"/>
        <end position="928"/>
    </location>
</feature>
<feature type="transmembrane region" description="Helical" evidence="7">
    <location>
        <begin position="789"/>
        <end position="817"/>
    </location>
</feature>
<keyword evidence="3 7" id="KW-0812">Transmembrane</keyword>
<dbReference type="SUPFAM" id="SSF48317">
    <property type="entry name" value="Acid phosphatase/Vanadium-dependent haloperoxidase"/>
    <property type="match status" value="1"/>
</dbReference>
<comment type="subcellular location">
    <subcellularLocation>
        <location evidence="1">Membrane</location>
        <topology evidence="1">Multi-pass membrane protein</topology>
    </subcellularLocation>
</comment>
<feature type="domain" description="Phosphatidic acid phosphatase type 2/haloperoxidase" evidence="8">
    <location>
        <begin position="834"/>
        <end position="985"/>
    </location>
</feature>
<dbReference type="Gene3D" id="2.170.270.10">
    <property type="entry name" value="SET domain"/>
    <property type="match status" value="1"/>
</dbReference>
<dbReference type="AlphaFoldDB" id="A0A0D2G0M5"/>
<keyword evidence="4 7" id="KW-1133">Transmembrane helix</keyword>
<sequence length="1064" mass="119602">MNDSPVDPLAELPPYLRDILNQLPEDHSIALSETAGPLISDIKKLTDRRKRYAYLLLSRHRLTRLLAECPGPCPDLILRRAEVYEALGYSELALADAYVSYTLCLVALDDPDISDLEPVDLEGNPWPPSDDGQSENDPNPVALKQKYRSLVLMCRSAIILGVQTQAKLWIDEVLAVKRIIRRLNGEEPREPVRDIEEVVGDFSEYSTIYEDESKFHKCVKLLRRDVKPTLFGWCQRQIYPWNEYEPDRMSREALIEINEKLHVVAPDLEVEISTLPTLTPSKDEGMQRLSVGELRTSVSSTANCSSQLGLFAKKQLAPGATILRERSVLTAIRPHGEALCDACAADLEDIDRGDRRYCVGCNIPFCSEECQRAANERYHHPNEEDYETDEGYPPAEAPFCPGSSGNDDLHTLGRAESSTTPEWDLYFLLLSRTLQLAETQKLHPLDLFETKYLWGDFSPTPEVIDLPLKSGPKSLPYSVRHHVELPLQWFEVLMHSRERCRPYSATWLKKYDWWIIQTLFSKFRGVADAQQSTWTGKPEVAAVHPLWCLANHSCNPNVTWKPSGMCKKPTIESGEPACKRSSEGIAGVRDAHMKRNNTEPWHGATEPVTSEEQLDSSQELSAFRRRPMCFSTPPNASLYLRLHIILDRGMLATEMLPNLPNISRYDRFQEALLAAGDPEPSLGWSLLDKRRNLDRSGLDYGDHPQQKYHYRPRMPLASRIRSFATALRPDKTTLPRLGQYSKAFFLDHWLDVVCVLAIAGITGAIWIIPARPHHLFPLLTPDGATYNPLIGYPYVTPIFSSLLTGLLCGLVPLAVILLSQTFVRSFTDLSSATLGLLYSLVTGTCLQVILKKFVGGLRPHFLSVCIPVVPDRLIGSGYNGMMYRAGDVCTGNPKDIDNALQSFPSGHSEIAFAGMGYLSIYLFAHLHIGDASKPEKRGFWRMILVLTPILFATYISSTLVLGYHHFAHDCLFGAAIGCLTAVLGYRIAFRGLLDARMNWRPRVGRRLRRVVDAELDKGHHVGLERESWTDGTAADVVSRRSTRHGRGTRGESHTGNEPEMDARN</sequence>
<dbReference type="STRING" id="1442368.A0A0D2G0M5"/>
<dbReference type="InterPro" id="IPR000326">
    <property type="entry name" value="PAP2/HPO"/>
</dbReference>
<name>A0A0D2G0M5_9EURO</name>
<evidence type="ECO:0000256" key="5">
    <source>
        <dbReference type="ARBA" id="ARBA00023136"/>
    </source>
</evidence>
<evidence type="ECO:0000313" key="9">
    <source>
        <dbReference type="EMBL" id="KIW74338.1"/>
    </source>
</evidence>
<dbReference type="GO" id="GO:0008195">
    <property type="term" value="F:phosphatidate phosphatase activity"/>
    <property type="evidence" value="ECO:0007669"/>
    <property type="project" value="TreeGrafter"/>
</dbReference>
<dbReference type="InterPro" id="IPR046341">
    <property type="entry name" value="SET_dom_sf"/>
</dbReference>
<feature type="region of interest" description="Disordered" evidence="6">
    <location>
        <begin position="1032"/>
        <end position="1064"/>
    </location>
</feature>
<dbReference type="GO" id="GO:0006644">
    <property type="term" value="P:phospholipid metabolic process"/>
    <property type="evidence" value="ECO:0007669"/>
    <property type="project" value="InterPro"/>
</dbReference>
<dbReference type="SUPFAM" id="SSF82199">
    <property type="entry name" value="SET domain"/>
    <property type="match status" value="1"/>
</dbReference>
<feature type="transmembrane region" description="Helical" evidence="7">
    <location>
        <begin position="971"/>
        <end position="993"/>
    </location>
</feature>
<dbReference type="Pfam" id="PF01569">
    <property type="entry name" value="PAP2"/>
    <property type="match status" value="1"/>
</dbReference>
<dbReference type="GO" id="GO:0046839">
    <property type="term" value="P:phospholipid dephosphorylation"/>
    <property type="evidence" value="ECO:0007669"/>
    <property type="project" value="TreeGrafter"/>
</dbReference>
<feature type="compositionally biased region" description="Basic and acidic residues" evidence="6">
    <location>
        <begin position="1048"/>
        <end position="1064"/>
    </location>
</feature>
<organism evidence="9 10">
    <name type="scientific">Fonsecaea pedrosoi CBS 271.37</name>
    <dbReference type="NCBI Taxonomy" id="1442368"/>
    <lineage>
        <taxon>Eukaryota</taxon>
        <taxon>Fungi</taxon>
        <taxon>Dikarya</taxon>
        <taxon>Ascomycota</taxon>
        <taxon>Pezizomycotina</taxon>
        <taxon>Eurotiomycetes</taxon>
        <taxon>Chaetothyriomycetidae</taxon>
        <taxon>Chaetothyriales</taxon>
        <taxon>Herpotrichiellaceae</taxon>
        <taxon>Fonsecaea</taxon>
    </lineage>
</organism>
<dbReference type="RefSeq" id="XP_013278146.1">
    <property type="nucleotide sequence ID" value="XM_013422692.1"/>
</dbReference>
<dbReference type="InterPro" id="IPR043216">
    <property type="entry name" value="PAP-like"/>
</dbReference>
<evidence type="ECO:0000259" key="8">
    <source>
        <dbReference type="SMART" id="SM00014"/>
    </source>
</evidence>
<accession>A0A0D2G0M5</accession>
<proteinExistence type="inferred from homology"/>
<dbReference type="SMART" id="SM00014">
    <property type="entry name" value="acidPPc"/>
    <property type="match status" value="1"/>
</dbReference>
<comment type="similarity">
    <text evidence="2">Belongs to the PA-phosphatase related phosphoesterase family.</text>
</comment>
<dbReference type="PANTHER" id="PTHR10165:SF84">
    <property type="entry name" value="PHOSPHATIDIC ACID PHOSPHATASE BETA"/>
    <property type="match status" value="1"/>
</dbReference>
<feature type="transmembrane region" description="Helical" evidence="7">
    <location>
        <begin position="829"/>
        <end position="850"/>
    </location>
</feature>
<evidence type="ECO:0000256" key="3">
    <source>
        <dbReference type="ARBA" id="ARBA00022692"/>
    </source>
</evidence>
<dbReference type="EMBL" id="KN846977">
    <property type="protein sequence ID" value="KIW74338.1"/>
    <property type="molecule type" value="Genomic_DNA"/>
</dbReference>
<evidence type="ECO:0000256" key="4">
    <source>
        <dbReference type="ARBA" id="ARBA00022989"/>
    </source>
</evidence>